<protein>
    <submittedName>
        <fullName evidence="2">Uncharacterized protein</fullName>
    </submittedName>
</protein>
<gene>
    <name evidence="2" type="ORF">KI659_17215</name>
</gene>
<dbReference type="Proteomes" id="UP001319104">
    <property type="component" value="Unassembled WGS sequence"/>
</dbReference>
<feature type="compositionally biased region" description="Basic and acidic residues" evidence="1">
    <location>
        <begin position="28"/>
        <end position="57"/>
    </location>
</feature>
<comment type="caution">
    <text evidence="2">The sequence shown here is derived from an EMBL/GenBank/DDBJ whole genome shotgun (WGS) entry which is preliminary data.</text>
</comment>
<evidence type="ECO:0000313" key="2">
    <source>
        <dbReference type="EMBL" id="MBS9525763.1"/>
    </source>
</evidence>
<dbReference type="AlphaFoldDB" id="A0AAP2CJ87"/>
<evidence type="ECO:0000313" key="3">
    <source>
        <dbReference type="Proteomes" id="UP001319104"/>
    </source>
</evidence>
<accession>A0AAP2CJ87</accession>
<name>A0AAP2CJ87_9BACT</name>
<keyword evidence="3" id="KW-1185">Reference proteome</keyword>
<feature type="region of interest" description="Disordered" evidence="1">
    <location>
        <begin position="27"/>
        <end position="86"/>
    </location>
</feature>
<dbReference type="EMBL" id="JAHCMY010000019">
    <property type="protein sequence ID" value="MBS9525763.1"/>
    <property type="molecule type" value="Genomic_DNA"/>
</dbReference>
<organism evidence="2 3">
    <name type="scientific">Litoribacter ruber</name>
    <dbReference type="NCBI Taxonomy" id="702568"/>
    <lineage>
        <taxon>Bacteria</taxon>
        <taxon>Pseudomonadati</taxon>
        <taxon>Bacteroidota</taxon>
        <taxon>Cytophagia</taxon>
        <taxon>Cytophagales</taxon>
        <taxon>Cyclobacteriaceae</taxon>
        <taxon>Litoribacter</taxon>
    </lineage>
</organism>
<proteinExistence type="predicted"/>
<sequence>MGMLNYDFDLGFYSKGFSKAQILGFTSKDIERLEAMEGPEIPDKEKEKKEEKKKKDPNSGGPRPPKEEEYRDDDDFPEVSNPNKKD</sequence>
<evidence type="ECO:0000256" key="1">
    <source>
        <dbReference type="SAM" id="MobiDB-lite"/>
    </source>
</evidence>
<dbReference type="RefSeq" id="WP_213946624.1">
    <property type="nucleotide sequence ID" value="NZ_JAHBGI010000002.1"/>
</dbReference>
<reference evidence="2 3" key="1">
    <citation type="submission" date="2021-05" db="EMBL/GenBank/DDBJ databases">
        <authorList>
            <person name="Zhang Z.D."/>
            <person name="Osman G."/>
        </authorList>
    </citation>
    <scope>NUCLEOTIDE SEQUENCE [LARGE SCALE GENOMIC DNA]</scope>
    <source>
        <strain evidence="2 3">KCTC 32217</strain>
    </source>
</reference>